<dbReference type="Proteomes" id="UP000510822">
    <property type="component" value="Chromosome"/>
</dbReference>
<dbReference type="Gene3D" id="3.40.50.720">
    <property type="entry name" value="NAD(P)-binding Rossmann-like Domain"/>
    <property type="match status" value="1"/>
</dbReference>
<dbReference type="EMBL" id="CP058952">
    <property type="protein sequence ID" value="QLI82635.1"/>
    <property type="molecule type" value="Genomic_DNA"/>
</dbReference>
<evidence type="ECO:0000313" key="3">
    <source>
        <dbReference type="Proteomes" id="UP000510822"/>
    </source>
</evidence>
<dbReference type="AlphaFoldDB" id="A0A7D5VB92"/>
<proteinExistence type="predicted"/>
<dbReference type="KEGG" id="cfon:HZU75_14470"/>
<dbReference type="PANTHER" id="PTHR48079">
    <property type="entry name" value="PROTEIN YEEZ"/>
    <property type="match status" value="1"/>
</dbReference>
<name>A0A7D5VB92_9NEIS</name>
<feature type="domain" description="NAD-dependent epimerase/dehydratase" evidence="1">
    <location>
        <begin position="57"/>
        <end position="241"/>
    </location>
</feature>
<dbReference type="PANTHER" id="PTHR48079:SF6">
    <property type="entry name" value="NAD(P)-BINDING DOMAIN-CONTAINING PROTEIN-RELATED"/>
    <property type="match status" value="1"/>
</dbReference>
<dbReference type="GO" id="GO:0004029">
    <property type="term" value="F:aldehyde dehydrogenase (NAD+) activity"/>
    <property type="evidence" value="ECO:0007669"/>
    <property type="project" value="TreeGrafter"/>
</dbReference>
<protein>
    <submittedName>
        <fullName evidence="2">SDR family NAD(P)-dependent oxidoreductase</fullName>
    </submittedName>
</protein>
<keyword evidence="3" id="KW-1185">Reference proteome</keyword>
<sequence>MISCLLILLDFRLVRKKRLLIIGCGDVVQRALPWLRQRFQVYATARSADKAQQLHTLGIHPIIADLDQRQSLARLAGLADTIIHSTPPGEGEADLRTRRLLAALARTPRRRSGAREPQNGILAQRRIVYISTSGVYGDHGGAWIDETSPQLATTGRALRRISAEHQLRHWAQSRSATRRVCLLRAPGIYALDRLPTARIARGEPGIIASEDSVSNHIHANDLAHAVCLTLFRGLPQRSYNIVDDAPHTMSEWFDQVSDFTTLPRVPKLSRQEAQSRLSPTMWSYMNESRRLSNQRTKSELRWRLQYPTTEAFFHANKGRYIATNKY</sequence>
<accession>A0A7D5VB92</accession>
<organism evidence="2 3">
    <name type="scientific">Chitinibacter fontanus</name>
    <dbReference type="NCBI Taxonomy" id="1737446"/>
    <lineage>
        <taxon>Bacteria</taxon>
        <taxon>Pseudomonadati</taxon>
        <taxon>Pseudomonadota</taxon>
        <taxon>Betaproteobacteria</taxon>
        <taxon>Neisseriales</taxon>
        <taxon>Chitinibacteraceae</taxon>
        <taxon>Chitinibacter</taxon>
    </lineage>
</organism>
<dbReference type="GO" id="GO:0005737">
    <property type="term" value="C:cytoplasm"/>
    <property type="evidence" value="ECO:0007669"/>
    <property type="project" value="TreeGrafter"/>
</dbReference>
<gene>
    <name evidence="2" type="ORF">HZU75_14470</name>
</gene>
<evidence type="ECO:0000313" key="2">
    <source>
        <dbReference type="EMBL" id="QLI82635.1"/>
    </source>
</evidence>
<dbReference type="InterPro" id="IPR001509">
    <property type="entry name" value="Epimerase_deHydtase"/>
</dbReference>
<dbReference type="InterPro" id="IPR051783">
    <property type="entry name" value="NAD(P)-dependent_oxidoreduct"/>
</dbReference>
<evidence type="ECO:0000259" key="1">
    <source>
        <dbReference type="Pfam" id="PF01370"/>
    </source>
</evidence>
<dbReference type="Pfam" id="PF01370">
    <property type="entry name" value="Epimerase"/>
    <property type="match status" value="1"/>
</dbReference>
<reference evidence="2 3" key="1">
    <citation type="journal article" date="2016" name="Int. J. Syst. Evol. Microbiol.">
        <title>Chitinibacter fontanus sp. nov., isolated from a spring.</title>
        <authorList>
            <person name="Sheu S.Y."/>
            <person name="Li Y.S."/>
            <person name="Young C.C."/>
            <person name="Chen W.M."/>
        </authorList>
    </citation>
    <scope>NUCLEOTIDE SEQUENCE [LARGE SCALE GENOMIC DNA]</scope>
    <source>
        <strain evidence="2 3">STM-7</strain>
    </source>
</reference>
<dbReference type="SUPFAM" id="SSF51735">
    <property type="entry name" value="NAD(P)-binding Rossmann-fold domains"/>
    <property type="match status" value="1"/>
</dbReference>
<dbReference type="InterPro" id="IPR036291">
    <property type="entry name" value="NAD(P)-bd_dom_sf"/>
</dbReference>